<proteinExistence type="predicted"/>
<feature type="compositionally biased region" description="Basic and acidic residues" evidence="8">
    <location>
        <begin position="357"/>
        <end position="393"/>
    </location>
</feature>
<feature type="compositionally biased region" description="Basic and acidic residues" evidence="8">
    <location>
        <begin position="166"/>
        <end position="179"/>
    </location>
</feature>
<dbReference type="PROSITE" id="PS51491">
    <property type="entry name" value="TAU_MAP_2"/>
    <property type="match status" value="4"/>
</dbReference>
<dbReference type="Pfam" id="PF08377">
    <property type="entry name" value="MAP2_projctn"/>
    <property type="match status" value="1"/>
</dbReference>
<feature type="compositionally biased region" description="Basic and acidic residues" evidence="8">
    <location>
        <begin position="272"/>
        <end position="300"/>
    </location>
</feature>
<dbReference type="Proteomes" id="UP000736164">
    <property type="component" value="Unassembled WGS sequence"/>
</dbReference>
<feature type="compositionally biased region" description="Basic and acidic residues" evidence="8">
    <location>
        <begin position="492"/>
        <end position="501"/>
    </location>
</feature>
<feature type="compositionally biased region" description="Basic and acidic residues" evidence="8">
    <location>
        <begin position="984"/>
        <end position="996"/>
    </location>
</feature>
<keyword evidence="11" id="KW-1185">Reference proteome</keyword>
<dbReference type="GO" id="GO:0005874">
    <property type="term" value="C:microtubule"/>
    <property type="evidence" value="ECO:0007669"/>
    <property type="project" value="UniProtKB-KW"/>
</dbReference>
<feature type="compositionally biased region" description="Polar residues" evidence="8">
    <location>
        <begin position="716"/>
        <end position="725"/>
    </location>
</feature>
<feature type="region of interest" description="Disordered" evidence="8">
    <location>
        <begin position="419"/>
        <end position="558"/>
    </location>
</feature>
<sequence>MADGRQPEDSAPQWAPPGPRTDAAAHSHGPPPDYKDSAPPVARSENGYSSYRGCQPGESHAAPYSAARENGFNGDLASGDVVTAEQVSARIVQEVTAEAVAVLKGEQDPHKETAKRLPSVEDSANLPPSPPPSPASEQIGPLEEALKMDTGRPAGPSSELTSPFCSDHKDAEKQQEEPSKLQATAELQALVPSGKDEQTTQPKILETVPQKPIEPATVHEAPKIEQGPVPAASSPSNGQIHPKETSEPSAKQSDDAKGKESGITSEQQYQPEETKKQDPLLTDVQKEEDGISSKDLKSVSETKTGTAEKQPSAEMQEPSSPVALVTKGQPIDSKTELLPDDTIDQDKTEGKPGTMPKPEDIGAKKEEKQAKGDELEKREEKPENVVIKTETHGYETSLAGTQLLESDIFLPARLDAVKELGTPSHEEHKEGTASAKSAEQSVDKGLKEDLSTPVIVSDFKTKEETPTEVPEQPSTEIKVASKEVMQDQVEPDQPHTDEPSSHLDLPMESLEKDKSGMSAYFETSALKEEEAKGDAEQSEDYYELSDAREKTSTSPVVVPDVCGKTEKLQAAVDTALPHEISYSTLAQAQLSEDKTDARKSPVEELKALPTLEKKKDESRLSAGRLSLEQRSYSLNIPIASLEALNQGGGHGRPRTFSPLATDIMSFTSGSLDEPTDYLPVTTPSVEKQPVFPPLILETSATAPTSSPPVLAAEMKTSPQAESPTESPFPLKDYYKNGTVMAPDLPEMLDLAGTRSRLTSESADPEIVRRKSVPADVPALVGDSLAQFGWVDKSQKVARSESQLEEIGYCIFNEYTGPMPSPADVHSPMDSPPQIFTTLVMEEDKEEGITVPEAQKAKEEEGWKAEAMKKEESEAEDKSKIVTQLVSEVDKAVMDVIKEDSVADMVGIKEIGEKESVAVEEASAESDKMDTGAKSVVIVHEEEKVKEHDLTSKAGPISNIQGQVIPEVEEQELSRDSTSPVPPEIDDKGAKEVKLSEVSEVESTAVHAQPVTLESTNIEPEVEPKADSEPKPEDSEKLLKLEDRPLSVEEARELQEMKEKMKEKPDLVHQEAYEEVDAEEVYTGVLSKEQVSKPEATKQMPSTDSTSEEEKIEIQEPEKLKQPEEELVPKAELVGEETPKESLAVPAKEEEPAAVTPEVMGEELKEKEGEEEVEMAEEPEEVLEEVKEPVSLEKQEEEGEGLSGEAGAEEALEPRGVIESVVTVEDDFITVVQTIDEGEEPCHSVRFSAPTEEEPQRVSPKEEGEEQEEEEQTEEAEVEGASLEEASEVPASPAKEEVPESECRTETYDDYKDETTIDDSILDTDSAWVDTQDDDRSIMTEKIEPLPKTESLEIRKPSVEKLTKEKGMGRGKGRVSTPERKPARKEPSSVPRDEMKKKKAVFKKAEITKKTDIQTRSPSRKIVLKPAVRYPRPAQHHACAKRKPTAVAVTEGRQPLSVARQTRDRVTDGSSRSPEKRSALPRPSSILTSRRGPAADHDESSTSITSSGSTAPRRPTSFRSEGRAEQRAGRNPSMTGTESARSRSARSGTSTPRTPGSTAITPGTPPSYSCRTPGTPGTPSYPRTPRTPGTPKSMSLVPQEKKVAIIRTPPKSPATPKQLRVINQPLPDLKNVKSKIGSTDNIKYQPKGGQIQILNKKLDFSHVQSKCGSKDNLKHSPRGGNVFIPSVKLDYSHVQAKCGSLDKRHYSSAEANVQIQTKKIDLSHVTSKCGSLANIRHKPGGGNVKIESVKLDFKDKAQAKVGSLENAHHVPGGGHVQIESHKLQFREAARARVDHGAEIVTQSPGMSGTASPHRLSNVSSSGSINLLESPQLATLAEDVTAALAKQGL</sequence>
<feature type="compositionally biased region" description="Basic and acidic residues" evidence="8">
    <location>
        <begin position="441"/>
        <end position="450"/>
    </location>
</feature>
<gene>
    <name evidence="10" type="primary">Map2</name>
    <name evidence="10" type="ORF">GTO95_0009579</name>
</gene>
<feature type="region of interest" description="Disordered" evidence="8">
    <location>
        <begin position="1"/>
        <end position="77"/>
    </location>
</feature>
<feature type="compositionally biased region" description="Basic and acidic residues" evidence="8">
    <location>
        <begin position="1183"/>
        <end position="1193"/>
    </location>
</feature>
<evidence type="ECO:0000256" key="2">
    <source>
        <dbReference type="ARBA" id="ARBA00022490"/>
    </source>
</evidence>
<evidence type="ECO:0000256" key="4">
    <source>
        <dbReference type="ARBA" id="ARBA00022701"/>
    </source>
</evidence>
<feature type="region of interest" description="Disordered" evidence="8">
    <location>
        <begin position="1231"/>
        <end position="1317"/>
    </location>
</feature>
<dbReference type="InterPro" id="IPR027324">
    <property type="entry name" value="MAP2/MAP4/Tau"/>
</dbReference>
<feature type="compositionally biased region" description="Basic and acidic residues" evidence="8">
    <location>
        <begin position="1293"/>
        <end position="1314"/>
    </location>
</feature>
<keyword evidence="3" id="KW-0597">Phosphoprotein</keyword>
<evidence type="ECO:0000256" key="7">
    <source>
        <dbReference type="RuleBase" id="RU000686"/>
    </source>
</evidence>
<feature type="compositionally biased region" description="Polar residues" evidence="8">
    <location>
        <begin position="262"/>
        <end position="271"/>
    </location>
</feature>
<evidence type="ECO:0000256" key="8">
    <source>
        <dbReference type="SAM" id="MobiDB-lite"/>
    </source>
</evidence>
<feature type="compositionally biased region" description="Basic and acidic residues" evidence="8">
    <location>
        <begin position="1460"/>
        <end position="1477"/>
    </location>
</feature>
<feature type="compositionally biased region" description="Basic and acidic residues" evidence="8">
    <location>
        <begin position="105"/>
        <end position="119"/>
    </location>
</feature>
<dbReference type="InterPro" id="IPR001084">
    <property type="entry name" value="MAP_tubulin-bd_rpt"/>
</dbReference>
<feature type="compositionally biased region" description="Low complexity" evidence="8">
    <location>
        <begin position="1500"/>
        <end position="1509"/>
    </location>
</feature>
<keyword evidence="4 7" id="KW-0493">Microtubule</keyword>
<evidence type="ECO:0000256" key="6">
    <source>
        <dbReference type="ARBA" id="ARBA00023212"/>
    </source>
</evidence>
<feature type="compositionally biased region" description="Acidic residues" evidence="8">
    <location>
        <begin position="1168"/>
        <end position="1182"/>
    </location>
</feature>
<dbReference type="PROSITE" id="PS00229">
    <property type="entry name" value="TAU_MAP_1"/>
    <property type="match status" value="1"/>
</dbReference>
<evidence type="ECO:0000313" key="10">
    <source>
        <dbReference type="EMBL" id="MBN3324276.1"/>
    </source>
</evidence>
<evidence type="ECO:0000313" key="11">
    <source>
        <dbReference type="Proteomes" id="UP000736164"/>
    </source>
</evidence>
<dbReference type="EMBL" id="JAAWVO010070061">
    <property type="protein sequence ID" value="MBN3324276.1"/>
    <property type="molecule type" value="Genomic_DNA"/>
</dbReference>
<feature type="non-terminal residue" evidence="10">
    <location>
        <position position="1847"/>
    </location>
</feature>
<feature type="region of interest" description="Disordered" evidence="8">
    <location>
        <begin position="589"/>
        <end position="622"/>
    </location>
</feature>
<comment type="caution">
    <text evidence="10">The sequence shown here is derived from an EMBL/GenBank/DDBJ whole genome shotgun (WGS) entry which is preliminary data.</text>
</comment>
<dbReference type="PANTHER" id="PTHR11501">
    <property type="entry name" value="MICROTUBULE-ASSOCIATED PROTEIN"/>
    <property type="match status" value="1"/>
</dbReference>
<feature type="domain" description="MAP2/Tau projection" evidence="9">
    <location>
        <begin position="434"/>
        <end position="1442"/>
    </location>
</feature>
<feature type="compositionally biased region" description="Low complexity" evidence="8">
    <location>
        <begin position="1544"/>
        <end position="1557"/>
    </location>
</feature>
<evidence type="ECO:0000256" key="5">
    <source>
        <dbReference type="ARBA" id="ARBA00022737"/>
    </source>
</evidence>
<feature type="compositionally biased region" description="Basic and acidic residues" evidence="8">
    <location>
        <begin position="1376"/>
        <end position="1395"/>
    </location>
</feature>
<feature type="compositionally biased region" description="Basic and acidic residues" evidence="8">
    <location>
        <begin position="1402"/>
        <end position="1412"/>
    </location>
</feature>
<feature type="compositionally biased region" description="Basic residues" evidence="8">
    <location>
        <begin position="1433"/>
        <end position="1443"/>
    </location>
</feature>
<feature type="compositionally biased region" description="Basic and acidic residues" evidence="8">
    <location>
        <begin position="525"/>
        <end position="535"/>
    </location>
</feature>
<name>A0A8J7P4I8_ATRSP</name>
<dbReference type="PANTHER" id="PTHR11501:SF15">
    <property type="entry name" value="MICROTUBULE-ASSOCIATED PROTEIN 2"/>
    <property type="match status" value="1"/>
</dbReference>
<keyword evidence="2 7" id="KW-0963">Cytoplasm</keyword>
<feature type="compositionally biased region" description="Basic and acidic residues" evidence="8">
    <location>
        <begin position="591"/>
        <end position="619"/>
    </location>
</feature>
<feature type="region of interest" description="Disordered" evidence="8">
    <location>
        <begin position="698"/>
        <end position="730"/>
    </location>
</feature>
<protein>
    <recommendedName>
        <fullName evidence="7">Microtubule-associated protein</fullName>
    </recommendedName>
</protein>
<comment type="subcellular location">
    <subcellularLocation>
        <location evidence="1 7">Cytoplasm</location>
        <location evidence="1 7">Cytoskeleton</location>
    </subcellularLocation>
</comment>
<feature type="compositionally biased region" description="Basic and acidic residues" evidence="8">
    <location>
        <begin position="1021"/>
        <end position="1046"/>
    </location>
</feature>
<feature type="region of interest" description="Disordered" evidence="8">
    <location>
        <begin position="102"/>
        <end position="398"/>
    </location>
</feature>
<accession>A0A8J7P4I8</accession>
<keyword evidence="5" id="KW-0677">Repeat</keyword>
<feature type="region of interest" description="Disordered" evidence="8">
    <location>
        <begin position="1086"/>
        <end position="1217"/>
    </location>
</feature>
<evidence type="ECO:0000256" key="3">
    <source>
        <dbReference type="ARBA" id="ARBA00022553"/>
    </source>
</evidence>
<keyword evidence="6 7" id="KW-0206">Cytoskeleton</keyword>
<reference evidence="10" key="1">
    <citation type="journal article" date="2021" name="Cell">
        <title>Tracing the genetic footprints of vertebrate landing in non-teleost ray-finned fishes.</title>
        <authorList>
            <person name="Bi X."/>
            <person name="Wang K."/>
            <person name="Yang L."/>
            <person name="Pan H."/>
            <person name="Jiang H."/>
            <person name="Wei Q."/>
            <person name="Fang M."/>
            <person name="Yu H."/>
            <person name="Zhu C."/>
            <person name="Cai Y."/>
            <person name="He Y."/>
            <person name="Gan X."/>
            <person name="Zeng H."/>
            <person name="Yu D."/>
            <person name="Zhu Y."/>
            <person name="Jiang H."/>
            <person name="Qiu Q."/>
            <person name="Yang H."/>
            <person name="Zhang Y.E."/>
            <person name="Wang W."/>
            <person name="Zhu M."/>
            <person name="He S."/>
            <person name="Zhang G."/>
        </authorList>
    </citation>
    <scope>NUCLEOTIDE SEQUENCE</scope>
    <source>
        <strain evidence="10">Allg_001</strain>
    </source>
</reference>
<feature type="compositionally biased region" description="Basic and acidic residues" evidence="8">
    <location>
        <begin position="854"/>
        <end position="877"/>
    </location>
</feature>
<feature type="region of interest" description="Disordered" evidence="8">
    <location>
        <begin position="1799"/>
        <end position="1821"/>
    </location>
</feature>
<feature type="region of interest" description="Disordered" evidence="8">
    <location>
        <begin position="843"/>
        <end position="877"/>
    </location>
</feature>
<feature type="compositionally biased region" description="Low complexity" evidence="8">
    <location>
        <begin position="467"/>
        <end position="476"/>
    </location>
</feature>
<dbReference type="GO" id="GO:0043005">
    <property type="term" value="C:neuron projection"/>
    <property type="evidence" value="ECO:0007669"/>
    <property type="project" value="TreeGrafter"/>
</dbReference>
<dbReference type="GO" id="GO:0000226">
    <property type="term" value="P:microtubule cytoskeleton organization"/>
    <property type="evidence" value="ECO:0007669"/>
    <property type="project" value="TreeGrafter"/>
</dbReference>
<feature type="compositionally biased region" description="Basic and acidic residues" evidence="8">
    <location>
        <begin position="241"/>
        <end position="260"/>
    </location>
</feature>
<dbReference type="GO" id="GO:0031175">
    <property type="term" value="P:neuron projection development"/>
    <property type="evidence" value="ECO:0007669"/>
    <property type="project" value="TreeGrafter"/>
</dbReference>
<dbReference type="InterPro" id="IPR013588">
    <property type="entry name" value="MAP2_projctn"/>
</dbReference>
<organism evidence="10 11">
    <name type="scientific">Atractosteus spatula</name>
    <name type="common">Alligator gar</name>
    <name type="synonym">Lepisosteus spatula</name>
    <dbReference type="NCBI Taxonomy" id="7917"/>
    <lineage>
        <taxon>Eukaryota</taxon>
        <taxon>Metazoa</taxon>
        <taxon>Chordata</taxon>
        <taxon>Craniata</taxon>
        <taxon>Vertebrata</taxon>
        <taxon>Euteleostomi</taxon>
        <taxon>Actinopterygii</taxon>
        <taxon>Neopterygii</taxon>
        <taxon>Holostei</taxon>
        <taxon>Semionotiformes</taxon>
        <taxon>Lepisosteidae</taxon>
        <taxon>Atractosteus</taxon>
    </lineage>
</organism>
<evidence type="ECO:0000259" key="9">
    <source>
        <dbReference type="Pfam" id="PF08377"/>
    </source>
</evidence>
<dbReference type="Pfam" id="PF00418">
    <property type="entry name" value="Tubulin-binding"/>
    <property type="match status" value="5"/>
</dbReference>
<feature type="compositionally biased region" description="Acidic residues" evidence="8">
    <location>
        <begin position="1262"/>
        <end position="1277"/>
    </location>
</feature>
<feature type="compositionally biased region" description="Basic and acidic residues" evidence="8">
    <location>
        <begin position="1337"/>
        <end position="1367"/>
    </location>
</feature>
<feature type="region of interest" description="Disordered" evidence="8">
    <location>
        <begin position="944"/>
        <end position="1046"/>
    </location>
</feature>
<feature type="non-terminal residue" evidence="10">
    <location>
        <position position="1"/>
    </location>
</feature>
<feature type="region of interest" description="Disordered" evidence="8">
    <location>
        <begin position="1337"/>
        <end position="1596"/>
    </location>
</feature>
<feature type="compositionally biased region" description="Basic and acidic residues" evidence="8">
    <location>
        <begin position="1107"/>
        <end position="1128"/>
    </location>
</feature>
<evidence type="ECO:0000256" key="1">
    <source>
        <dbReference type="ARBA" id="ARBA00004245"/>
    </source>
</evidence>
<dbReference type="GO" id="GO:0008017">
    <property type="term" value="F:microtubule binding"/>
    <property type="evidence" value="ECO:0007669"/>
    <property type="project" value="InterPro"/>
</dbReference>
<feature type="compositionally biased region" description="Polar residues" evidence="8">
    <location>
        <begin position="1565"/>
        <end position="1577"/>
    </location>
</feature>